<protein>
    <recommendedName>
        <fullName evidence="4">TMhelix containing protein</fullName>
    </recommendedName>
</protein>
<dbReference type="RefSeq" id="WP_338910733.1">
    <property type="nucleotide sequence ID" value="NZ_CP062176.1"/>
</dbReference>
<dbReference type="EMBL" id="CP062176">
    <property type="protein sequence ID" value="WXK39690.1"/>
    <property type="molecule type" value="Genomic_DNA"/>
</dbReference>
<evidence type="ECO:0000256" key="1">
    <source>
        <dbReference type="SAM" id="Phobius"/>
    </source>
</evidence>
<evidence type="ECO:0008006" key="4">
    <source>
        <dbReference type="Google" id="ProtNLM"/>
    </source>
</evidence>
<evidence type="ECO:0000313" key="3">
    <source>
        <dbReference type="Proteomes" id="UP001493153"/>
    </source>
</evidence>
<accession>A0ABZ2Q0J2</accession>
<name>A0ABZ2Q0J2_9BURK</name>
<sequence length="58" mass="6414">MFKYTPKYQVKVDGKMNSTDAGIVARRLANAALILAAGAFCFGFGFGIGYIVHAIRWW</sequence>
<proteinExistence type="predicted"/>
<keyword evidence="1" id="KW-0812">Transmembrane</keyword>
<keyword evidence="3" id="KW-1185">Reference proteome</keyword>
<feature type="transmembrane region" description="Helical" evidence="1">
    <location>
        <begin position="28"/>
        <end position="52"/>
    </location>
</feature>
<dbReference type="Proteomes" id="UP001493153">
    <property type="component" value="Chromosome"/>
</dbReference>
<keyword evidence="1" id="KW-1133">Transmembrane helix</keyword>
<evidence type="ECO:0000313" key="2">
    <source>
        <dbReference type="EMBL" id="WXK39690.1"/>
    </source>
</evidence>
<organism evidence="2 3">
    <name type="scientific">Mycetohabitans rhizoxinica</name>
    <dbReference type="NCBI Taxonomy" id="412963"/>
    <lineage>
        <taxon>Bacteria</taxon>
        <taxon>Pseudomonadati</taxon>
        <taxon>Pseudomonadota</taxon>
        <taxon>Betaproteobacteria</taxon>
        <taxon>Burkholderiales</taxon>
        <taxon>Burkholderiaceae</taxon>
        <taxon>Mycetohabitans</taxon>
    </lineage>
</organism>
<reference evidence="2 3" key="1">
    <citation type="submission" date="2020-09" db="EMBL/GenBank/DDBJ databases">
        <title>Genome sequences of Mycetohabitans spp.</title>
        <authorList>
            <person name="Carter M.E."/>
            <person name="Carpenter S.C.D."/>
            <person name="Bogdanove A.J."/>
        </authorList>
    </citation>
    <scope>NUCLEOTIDE SEQUENCE [LARGE SCALE GENOMIC DNA]</scope>
    <source>
        <strain evidence="2 3">B12</strain>
    </source>
</reference>
<gene>
    <name evidence="2" type="ORF">IHE29_10610</name>
</gene>
<keyword evidence="1" id="KW-0472">Membrane</keyword>